<accession>A0A480ALU8</accession>
<dbReference type="OrthoDB" id="7060041at2"/>
<evidence type="ECO:0000256" key="1">
    <source>
        <dbReference type="ARBA" id="ARBA00008324"/>
    </source>
</evidence>
<comment type="caution">
    <text evidence="4">The sequence shown here is derived from an EMBL/GenBank/DDBJ whole genome shotgun (WGS) entry which is preliminary data.</text>
</comment>
<dbReference type="Gene3D" id="3.10.129.10">
    <property type="entry name" value="Hotdog Thioesterase"/>
    <property type="match status" value="1"/>
</dbReference>
<dbReference type="GO" id="GO:0047617">
    <property type="term" value="F:fatty acyl-CoA hydrolase activity"/>
    <property type="evidence" value="ECO:0007669"/>
    <property type="project" value="InterPro"/>
</dbReference>
<dbReference type="InterPro" id="IPR003736">
    <property type="entry name" value="PAAI_dom"/>
</dbReference>
<dbReference type="InterPro" id="IPR029069">
    <property type="entry name" value="HotDog_dom_sf"/>
</dbReference>
<dbReference type="PANTHER" id="PTHR21660:SF1">
    <property type="entry name" value="ACYL-COENZYME A THIOESTERASE 13"/>
    <property type="match status" value="1"/>
</dbReference>
<dbReference type="CDD" id="cd03443">
    <property type="entry name" value="PaaI_thioesterase"/>
    <property type="match status" value="1"/>
</dbReference>
<comment type="similarity">
    <text evidence="1">Belongs to the thioesterase PaaI family.</text>
</comment>
<evidence type="ECO:0000313" key="4">
    <source>
        <dbReference type="EMBL" id="GCL61976.1"/>
    </source>
</evidence>
<dbReference type="Pfam" id="PF03061">
    <property type="entry name" value="4HBT"/>
    <property type="match status" value="1"/>
</dbReference>
<evidence type="ECO:0000256" key="2">
    <source>
        <dbReference type="ARBA" id="ARBA00022801"/>
    </source>
</evidence>
<dbReference type="EMBL" id="BJCL01000002">
    <property type="protein sequence ID" value="GCL61976.1"/>
    <property type="molecule type" value="Genomic_DNA"/>
</dbReference>
<dbReference type="SUPFAM" id="SSF54637">
    <property type="entry name" value="Thioesterase/thiol ester dehydrase-isomerase"/>
    <property type="match status" value="1"/>
</dbReference>
<evidence type="ECO:0000259" key="3">
    <source>
        <dbReference type="Pfam" id="PF03061"/>
    </source>
</evidence>
<dbReference type="PANTHER" id="PTHR21660">
    <property type="entry name" value="THIOESTERASE SUPERFAMILY MEMBER-RELATED"/>
    <property type="match status" value="1"/>
</dbReference>
<evidence type="ECO:0000313" key="5">
    <source>
        <dbReference type="Proteomes" id="UP000301751"/>
    </source>
</evidence>
<dbReference type="Proteomes" id="UP000301751">
    <property type="component" value="Unassembled WGS sequence"/>
</dbReference>
<keyword evidence="5" id="KW-1185">Reference proteome</keyword>
<dbReference type="NCBIfam" id="TIGR00369">
    <property type="entry name" value="unchar_dom_1"/>
    <property type="match status" value="1"/>
</dbReference>
<reference evidence="5" key="1">
    <citation type="submission" date="2019-03" db="EMBL/GenBank/DDBJ databases">
        <title>Aquabacterium pictum sp.nov., the first bacteriochlorophyll a-containing freshwater bacterium in the genus Aquabacterium of the class Betaproteobacteria.</title>
        <authorList>
            <person name="Hirose S."/>
            <person name="Tank M."/>
            <person name="Hara E."/>
            <person name="Tamaki H."/>
            <person name="Takaichi S."/>
            <person name="Haruta S."/>
            <person name="Hanada S."/>
        </authorList>
    </citation>
    <scope>NUCLEOTIDE SEQUENCE [LARGE SCALE GENOMIC DNA]</scope>
    <source>
        <strain evidence="5">W35</strain>
    </source>
</reference>
<gene>
    <name evidence="4" type="ORF">AQPW35_10570</name>
</gene>
<organism evidence="4 5">
    <name type="scientific">Pseudaquabacterium pictum</name>
    <dbReference type="NCBI Taxonomy" id="2315236"/>
    <lineage>
        <taxon>Bacteria</taxon>
        <taxon>Pseudomonadati</taxon>
        <taxon>Pseudomonadota</taxon>
        <taxon>Betaproteobacteria</taxon>
        <taxon>Burkholderiales</taxon>
        <taxon>Sphaerotilaceae</taxon>
        <taxon>Pseudaquabacterium</taxon>
    </lineage>
</organism>
<name>A0A480ALU8_9BURK</name>
<dbReference type="InterPro" id="IPR006683">
    <property type="entry name" value="Thioestr_dom"/>
</dbReference>
<protein>
    <submittedName>
        <fullName evidence="4">Thioesterase</fullName>
    </submittedName>
</protein>
<dbReference type="RefSeq" id="WP_137731732.1">
    <property type="nucleotide sequence ID" value="NZ_BJCL01000002.1"/>
</dbReference>
<keyword evidence="2" id="KW-0378">Hydrolase</keyword>
<proteinExistence type="inferred from homology"/>
<sequence length="156" mass="16854">MNDVTLPMPVPEGFKPLPVGGDFIAGNGPLYIRSVVQPDGSKVRHLGFRVEQRHTNPMGNCHGGMLATFADMMLPMLAHRQAPELRNQFLPTVSLQIDYLAPSPLGAWVQGEAQVLRTTRNLAFVQGLITADGVPALRVSGIFKIGKPFHPPAPPA</sequence>
<dbReference type="AlphaFoldDB" id="A0A480ALU8"/>
<feature type="domain" description="Thioesterase" evidence="3">
    <location>
        <begin position="58"/>
        <end position="132"/>
    </location>
</feature>
<dbReference type="InterPro" id="IPR039298">
    <property type="entry name" value="ACOT13"/>
</dbReference>